<sequence length="127" mass="14065">MTTKPLSIVSNAMKALGIEYGFGSYGKKPIVYPYFVGEYTESAPLNEDGLQTATIMLTGFHRGKWLDLETAKAKIEDYFDKVSGKTVMADDGSAVAIFYENTLIVPKEDAELKSIQINLSVQEWSVK</sequence>
<protein>
    <submittedName>
        <fullName evidence="1">Uncharacterized protein</fullName>
    </submittedName>
</protein>
<accession>A0A8S5LTD2</accession>
<name>A0A8S5LTD2_9CAUD</name>
<dbReference type="EMBL" id="BK014731">
    <property type="protein sequence ID" value="DAD73186.1"/>
    <property type="molecule type" value="Genomic_DNA"/>
</dbReference>
<proteinExistence type="predicted"/>
<reference evidence="1" key="1">
    <citation type="journal article" date="2021" name="Proc. Natl. Acad. Sci. U.S.A.">
        <title>A Catalog of Tens of Thousands of Viruses from Human Metagenomes Reveals Hidden Associations with Chronic Diseases.</title>
        <authorList>
            <person name="Tisza M.J."/>
            <person name="Buck C.B."/>
        </authorList>
    </citation>
    <scope>NUCLEOTIDE SEQUENCE</scope>
    <source>
        <strain evidence="1">Ct25F5</strain>
    </source>
</reference>
<evidence type="ECO:0000313" key="1">
    <source>
        <dbReference type="EMBL" id="DAD73186.1"/>
    </source>
</evidence>
<organism evidence="1">
    <name type="scientific">Myoviridae sp. ct25F5</name>
    <dbReference type="NCBI Taxonomy" id="2826604"/>
    <lineage>
        <taxon>Viruses</taxon>
        <taxon>Duplodnaviria</taxon>
        <taxon>Heunggongvirae</taxon>
        <taxon>Uroviricota</taxon>
        <taxon>Caudoviricetes</taxon>
    </lineage>
</organism>